<organism evidence="1 2">
    <name type="scientific">Austropuccinia psidii MF-1</name>
    <dbReference type="NCBI Taxonomy" id="1389203"/>
    <lineage>
        <taxon>Eukaryota</taxon>
        <taxon>Fungi</taxon>
        <taxon>Dikarya</taxon>
        <taxon>Basidiomycota</taxon>
        <taxon>Pucciniomycotina</taxon>
        <taxon>Pucciniomycetes</taxon>
        <taxon>Pucciniales</taxon>
        <taxon>Sphaerophragmiaceae</taxon>
        <taxon>Austropuccinia</taxon>
    </lineage>
</organism>
<dbReference type="Proteomes" id="UP000765509">
    <property type="component" value="Unassembled WGS sequence"/>
</dbReference>
<comment type="caution">
    <text evidence="1">The sequence shown here is derived from an EMBL/GenBank/DDBJ whole genome shotgun (WGS) entry which is preliminary data.</text>
</comment>
<dbReference type="AlphaFoldDB" id="A0A9Q3HH90"/>
<proteinExistence type="predicted"/>
<accession>A0A9Q3HH90</accession>
<gene>
    <name evidence="1" type="ORF">O181_042209</name>
</gene>
<evidence type="ECO:0000313" key="2">
    <source>
        <dbReference type="Proteomes" id="UP000765509"/>
    </source>
</evidence>
<dbReference type="EMBL" id="AVOT02016855">
    <property type="protein sequence ID" value="MBW0502494.1"/>
    <property type="molecule type" value="Genomic_DNA"/>
</dbReference>
<evidence type="ECO:0000313" key="1">
    <source>
        <dbReference type="EMBL" id="MBW0502494.1"/>
    </source>
</evidence>
<keyword evidence="2" id="KW-1185">Reference proteome</keyword>
<name>A0A9Q3HH90_9BASI</name>
<sequence length="90" mass="9755">MPYAGLVGVPGSRTQYFLQARTRVLSKRSTDELEPRCYASGLSLPLSATAPAAHCGNIVMPIVVATVGTANRQLGRHAVFSRYDYITVEE</sequence>
<protein>
    <submittedName>
        <fullName evidence="1">Uncharacterized protein</fullName>
    </submittedName>
</protein>
<reference evidence="1" key="1">
    <citation type="submission" date="2021-03" db="EMBL/GenBank/DDBJ databases">
        <title>Draft genome sequence of rust myrtle Austropuccinia psidii MF-1, a brazilian biotype.</title>
        <authorList>
            <person name="Quecine M.C."/>
            <person name="Pachon D.M.R."/>
            <person name="Bonatelli M.L."/>
            <person name="Correr F.H."/>
            <person name="Franceschini L.M."/>
            <person name="Leite T.F."/>
            <person name="Margarido G.R.A."/>
            <person name="Almeida C.A."/>
            <person name="Ferrarezi J.A."/>
            <person name="Labate C.A."/>
        </authorList>
    </citation>
    <scope>NUCLEOTIDE SEQUENCE</scope>
    <source>
        <strain evidence="1">MF-1</strain>
    </source>
</reference>